<evidence type="ECO:0000313" key="4">
    <source>
        <dbReference type="Proteomes" id="UP001303046"/>
    </source>
</evidence>
<evidence type="ECO:0000313" key="3">
    <source>
        <dbReference type="EMBL" id="KAK6734074.1"/>
    </source>
</evidence>
<keyword evidence="2" id="KW-0732">Signal</keyword>
<feature type="signal peptide" evidence="2">
    <location>
        <begin position="1"/>
        <end position="15"/>
    </location>
</feature>
<feature type="region of interest" description="Disordered" evidence="1">
    <location>
        <begin position="103"/>
        <end position="135"/>
    </location>
</feature>
<sequence>MRLLLLVCVASVVDGMDLVSLGCVRNPSLSFCRAHAAKTAAAHTKINPEITQKDKEACAELRLEYVKVCAMSGQHKVDEKESEFCQAFENICFRIPKEEPDQVTVPSALRRELKPIDEDSKEAEDRTATDRQPEKKKKRIDFTKFCREFKNRYLFVCPDPFRFGQKAVVFCPIYSERCHVPLPDRPVVPTRKPPPGRRSSTVERVCRSYRGFAETYCNNPFTLSQPQYREGCEKYWRFCTRRNGR</sequence>
<evidence type="ECO:0000256" key="1">
    <source>
        <dbReference type="SAM" id="MobiDB-lite"/>
    </source>
</evidence>
<comment type="caution">
    <text evidence="3">The sequence shown here is derived from an EMBL/GenBank/DDBJ whole genome shotgun (WGS) entry which is preliminary data.</text>
</comment>
<dbReference type="Proteomes" id="UP001303046">
    <property type="component" value="Unassembled WGS sequence"/>
</dbReference>
<dbReference type="EMBL" id="JAVFWL010000002">
    <property type="protein sequence ID" value="KAK6734074.1"/>
    <property type="molecule type" value="Genomic_DNA"/>
</dbReference>
<reference evidence="3 4" key="1">
    <citation type="submission" date="2023-08" db="EMBL/GenBank/DDBJ databases">
        <title>A Necator americanus chromosomal reference genome.</title>
        <authorList>
            <person name="Ilik V."/>
            <person name="Petrzelkova K.J."/>
            <person name="Pardy F."/>
            <person name="Fuh T."/>
            <person name="Niatou-Singa F.S."/>
            <person name="Gouil Q."/>
            <person name="Baker L."/>
            <person name="Ritchie M.E."/>
            <person name="Jex A.R."/>
            <person name="Gazzola D."/>
            <person name="Li H."/>
            <person name="Toshio Fujiwara R."/>
            <person name="Zhan B."/>
            <person name="Aroian R.V."/>
            <person name="Pafco B."/>
            <person name="Schwarz E.M."/>
        </authorList>
    </citation>
    <scope>NUCLEOTIDE SEQUENCE [LARGE SCALE GENOMIC DNA]</scope>
    <source>
        <strain evidence="3 4">Aroian</strain>
        <tissue evidence="3">Whole animal</tissue>
    </source>
</reference>
<protein>
    <submittedName>
        <fullName evidence="3">Uncharacterized protein</fullName>
    </submittedName>
</protein>
<keyword evidence="4" id="KW-1185">Reference proteome</keyword>
<accession>A0ABR1C6B9</accession>
<gene>
    <name evidence="3" type="primary">Necator_chrII.g5487</name>
    <name evidence="3" type="ORF">RB195_017694</name>
</gene>
<organism evidence="3 4">
    <name type="scientific">Necator americanus</name>
    <name type="common">Human hookworm</name>
    <dbReference type="NCBI Taxonomy" id="51031"/>
    <lineage>
        <taxon>Eukaryota</taxon>
        <taxon>Metazoa</taxon>
        <taxon>Ecdysozoa</taxon>
        <taxon>Nematoda</taxon>
        <taxon>Chromadorea</taxon>
        <taxon>Rhabditida</taxon>
        <taxon>Rhabditina</taxon>
        <taxon>Rhabditomorpha</taxon>
        <taxon>Strongyloidea</taxon>
        <taxon>Ancylostomatidae</taxon>
        <taxon>Bunostominae</taxon>
        <taxon>Necator</taxon>
    </lineage>
</organism>
<evidence type="ECO:0000256" key="2">
    <source>
        <dbReference type="SAM" id="SignalP"/>
    </source>
</evidence>
<feature type="chain" id="PRO_5045553583" evidence="2">
    <location>
        <begin position="16"/>
        <end position="245"/>
    </location>
</feature>
<feature type="compositionally biased region" description="Basic and acidic residues" evidence="1">
    <location>
        <begin position="109"/>
        <end position="133"/>
    </location>
</feature>
<name>A0ABR1C6B9_NECAM</name>
<proteinExistence type="predicted"/>